<feature type="domain" description="Ppx/GppA phosphatase N-terminal" evidence="5">
    <location>
        <begin position="19"/>
        <end position="304"/>
    </location>
</feature>
<dbReference type="Proteomes" id="UP000189067">
    <property type="component" value="Unassembled WGS sequence"/>
</dbReference>
<comment type="catalytic activity">
    <reaction evidence="4">
        <text>[phosphate](n) + H2O = [phosphate](n-1) + phosphate + H(+)</text>
        <dbReference type="Rhea" id="RHEA:21528"/>
        <dbReference type="Rhea" id="RHEA-COMP:9859"/>
        <dbReference type="Rhea" id="RHEA-COMP:14279"/>
        <dbReference type="ChEBI" id="CHEBI:15377"/>
        <dbReference type="ChEBI" id="CHEBI:15378"/>
        <dbReference type="ChEBI" id="CHEBI:16838"/>
        <dbReference type="ChEBI" id="CHEBI:43474"/>
        <dbReference type="EC" id="3.6.1.11"/>
    </reaction>
</comment>
<dbReference type="EC" id="3.6.1.11" evidence="2"/>
<dbReference type="PANTHER" id="PTHR30005">
    <property type="entry name" value="EXOPOLYPHOSPHATASE"/>
    <property type="match status" value="1"/>
</dbReference>
<dbReference type="EMBL" id="MTJY01000051">
    <property type="protein sequence ID" value="ONN73755.1"/>
    <property type="molecule type" value="Genomic_DNA"/>
</dbReference>
<organism evidence="6 14">
    <name type="scientific">Lacticaseibacillus rhamnosus</name>
    <name type="common">Lactobacillus rhamnosus</name>
    <dbReference type="NCBI Taxonomy" id="47715"/>
    <lineage>
        <taxon>Bacteria</taxon>
        <taxon>Bacillati</taxon>
        <taxon>Bacillota</taxon>
        <taxon>Bacilli</taxon>
        <taxon>Lactobacillales</taxon>
        <taxon>Lactobacillaceae</taxon>
        <taxon>Lacticaseibacillus</taxon>
    </lineage>
</organism>
<sequence>MTHHFAVIDLGSNSARMTIWSIEQEVVKPVKRLKEMVRLSEDMGSSRILQPAAMARTLKALQGFKAELDKYDDIDLKAVATAAVREAKNQKDFLKRVKNEAGLTISVIPGTREAEYDFLGVINTLPIQNALIMDTGGASTELILVQNRKLQHLVSIPFGSVNLSERFLNPDVISAAEYFALSTFIQQTFNSVWWLRRAQNLPIIALGGSNRTLAKIERRKEKLADFEAIHGYRMPTQQANNIFKEILSSDLAAREAIPGLSKYRADIIVGGLMPVISMIRYLDSDRLTFSQFGLREGALYDHLNTRAVNQREH</sequence>
<evidence type="ECO:0000313" key="8">
    <source>
        <dbReference type="EMBL" id="ONN73755.1"/>
    </source>
</evidence>
<dbReference type="Proteomes" id="UP000307517">
    <property type="component" value="Unassembled WGS sequence"/>
</dbReference>
<evidence type="ECO:0000256" key="3">
    <source>
        <dbReference type="ARBA" id="ARBA00022801"/>
    </source>
</evidence>
<dbReference type="EMBL" id="JACCKI010000009">
    <property type="protein sequence ID" value="NZA05596.1"/>
    <property type="molecule type" value="Genomic_DNA"/>
</dbReference>
<protein>
    <recommendedName>
        <fullName evidence="2">exopolyphosphatase</fullName>
        <ecNumber evidence="2">3.6.1.11</ecNumber>
    </recommendedName>
</protein>
<dbReference type="PANTHER" id="PTHR30005:SF0">
    <property type="entry name" value="RETROGRADE REGULATION PROTEIN 2"/>
    <property type="match status" value="1"/>
</dbReference>
<dbReference type="EMBL" id="PKJX01000005">
    <property type="protein sequence ID" value="PLA56152.1"/>
    <property type="molecule type" value="Genomic_DNA"/>
</dbReference>
<comment type="caution">
    <text evidence="6">The sequence shown here is derived from an EMBL/GenBank/DDBJ whole genome shotgun (WGS) entry which is preliminary data.</text>
</comment>
<evidence type="ECO:0000313" key="7">
    <source>
        <dbReference type="EMBL" id="NZA05596.1"/>
    </source>
</evidence>
<dbReference type="GO" id="GO:0006793">
    <property type="term" value="P:phosphorus metabolic process"/>
    <property type="evidence" value="ECO:0007669"/>
    <property type="project" value="InterPro"/>
</dbReference>
<gene>
    <name evidence="6" type="primary">ppx</name>
    <name evidence="8" type="ORF">BWR10_12695</name>
    <name evidence="9" type="ORF">CYJ91_10790</name>
    <name evidence="10" type="ORF">E6L36_01655</name>
    <name evidence="7" type="ORF">H0N82_10975</name>
    <name evidence="6" type="ORF">HWN39_06985</name>
</gene>
<evidence type="ECO:0000313" key="9">
    <source>
        <dbReference type="EMBL" id="PLA56152.1"/>
    </source>
</evidence>
<dbReference type="Gene3D" id="3.30.420.150">
    <property type="entry name" value="Exopolyphosphatase. Domain 2"/>
    <property type="match status" value="1"/>
</dbReference>
<dbReference type="Pfam" id="PF02541">
    <property type="entry name" value="Ppx-GppA"/>
    <property type="match status" value="1"/>
</dbReference>
<dbReference type="EMBL" id="SSHM01000001">
    <property type="protein sequence ID" value="THC79228.1"/>
    <property type="molecule type" value="Genomic_DNA"/>
</dbReference>
<evidence type="ECO:0000313" key="10">
    <source>
        <dbReference type="EMBL" id="THC79228.1"/>
    </source>
</evidence>
<evidence type="ECO:0000313" key="11">
    <source>
        <dbReference type="Proteomes" id="UP000189067"/>
    </source>
</evidence>
<dbReference type="Proteomes" id="UP000234212">
    <property type="component" value="Unassembled WGS sequence"/>
</dbReference>
<dbReference type="RefSeq" id="WP_005690971.1">
    <property type="nucleotide sequence ID" value="NZ_BSWG01000042.1"/>
</dbReference>
<dbReference type="InterPro" id="IPR050273">
    <property type="entry name" value="GppA/Ppx_hydrolase"/>
</dbReference>
<comment type="similarity">
    <text evidence="1">Belongs to the GppA/Ppx family.</text>
</comment>
<evidence type="ECO:0000256" key="2">
    <source>
        <dbReference type="ARBA" id="ARBA00012451"/>
    </source>
</evidence>
<dbReference type="NCBIfam" id="TIGR03706">
    <property type="entry name" value="exo_poly_only"/>
    <property type="match status" value="1"/>
</dbReference>
<evidence type="ECO:0000313" key="15">
    <source>
        <dbReference type="Proteomes" id="UP000552935"/>
    </source>
</evidence>
<reference evidence="7 15" key="5">
    <citation type="submission" date="2020-07" db="EMBL/GenBank/DDBJ databases">
        <title>Organ Donor 1.</title>
        <authorList>
            <person name="Marsh A.J."/>
            <person name="Azcarate-Peril M.A."/>
        </authorList>
    </citation>
    <scope>NUCLEOTIDE SEQUENCE [LARGE SCALE GENOMIC DNA]</scope>
    <source>
        <strain evidence="7 15">AMC0712</strain>
    </source>
</reference>
<keyword evidence="3 6" id="KW-0378">Hydrolase</keyword>
<evidence type="ECO:0000313" key="6">
    <source>
        <dbReference type="EMBL" id="NVO88247.1"/>
    </source>
</evidence>
<dbReference type="Gene3D" id="3.30.420.40">
    <property type="match status" value="1"/>
</dbReference>
<evidence type="ECO:0000256" key="4">
    <source>
        <dbReference type="ARBA" id="ARBA00047607"/>
    </source>
</evidence>
<dbReference type="CDD" id="cd24052">
    <property type="entry name" value="ASKHA_NBD_HpPPX-GppA-like"/>
    <property type="match status" value="1"/>
</dbReference>
<dbReference type="GeneID" id="69830287"/>
<reference evidence="6 14" key="4">
    <citation type="submission" date="2020-06" db="EMBL/GenBank/DDBJ databases">
        <title>Lactobacillus rhamnosus QC,genome.</title>
        <authorList>
            <person name="Yi H."/>
            <person name="Jin M."/>
        </authorList>
    </citation>
    <scope>NUCLEOTIDE SEQUENCE [LARGE SCALE GENOMIC DNA]</scope>
    <source>
        <strain evidence="6 14">QC</strain>
    </source>
</reference>
<dbReference type="OrthoDB" id="9807195at2"/>
<dbReference type="EMBL" id="JABXWP010000008">
    <property type="protein sequence ID" value="NVO88247.1"/>
    <property type="molecule type" value="Genomic_DNA"/>
</dbReference>
<reference evidence="10 13" key="3">
    <citation type="submission" date="2019-04" db="EMBL/GenBank/DDBJ databases">
        <title>Genome Announcement to Ensure Probiotic Safety of Lactobacillus rhamnosus UBLR-58.</title>
        <authorList>
            <person name="Sulthana A."/>
            <person name="Lakshmi S.G."/>
            <person name="Madempudi R.S."/>
        </authorList>
    </citation>
    <scope>NUCLEOTIDE SEQUENCE [LARGE SCALE GENOMIC DNA]</scope>
    <source>
        <strain evidence="10 13">UBLR-58</strain>
    </source>
</reference>
<evidence type="ECO:0000313" key="14">
    <source>
        <dbReference type="Proteomes" id="UP000542889"/>
    </source>
</evidence>
<evidence type="ECO:0000313" key="12">
    <source>
        <dbReference type="Proteomes" id="UP000234212"/>
    </source>
</evidence>
<dbReference type="STRING" id="47715.AWJ15_08790"/>
<dbReference type="InterPro" id="IPR003695">
    <property type="entry name" value="Ppx_GppA_N"/>
</dbReference>
<dbReference type="InterPro" id="IPR022371">
    <property type="entry name" value="Exopolyphosphatase"/>
</dbReference>
<dbReference type="InterPro" id="IPR043129">
    <property type="entry name" value="ATPase_NBD"/>
</dbReference>
<reference evidence="9 12" key="2">
    <citation type="submission" date="2017-12" db="EMBL/GenBank/DDBJ databases">
        <title>Phylogenetic diversity of female urinary microbiome.</title>
        <authorList>
            <person name="Thomas-White K."/>
            <person name="Wolfe A.J."/>
        </authorList>
    </citation>
    <scope>NUCLEOTIDE SEQUENCE [LARGE SCALE GENOMIC DNA]</scope>
    <source>
        <strain evidence="9 12">UMB0004</strain>
    </source>
</reference>
<accession>A0A171J5Z1</accession>
<dbReference type="Proteomes" id="UP000542889">
    <property type="component" value="Unassembled WGS sequence"/>
</dbReference>
<dbReference type="AlphaFoldDB" id="A0A171J5Z1"/>
<name>A0A171J5Z1_LACRH</name>
<reference evidence="8 11" key="1">
    <citation type="submission" date="2017-01" db="EMBL/GenBank/DDBJ databases">
        <title>In silico prediction, in vitro antibacterial spectrum and physicochemical properties of a putative bacteriocin produced by Lactobacillus rhamnosus strain L156.4.</title>
        <authorList>
            <person name="Silveira A.M."/>
            <person name="Monteiro A.S."/>
            <person name="Santos V.L."/>
            <person name="Nicoli J.R."/>
            <person name="Azevedo V."/>
            <person name="Soares S.C."/>
            <person name="Castro-Oliveira L."/>
            <person name="Dias-Souza M.V."/>
            <person name="Nardi R.M."/>
        </authorList>
    </citation>
    <scope>NUCLEOTIDE SEQUENCE [LARGE SCALE GENOMIC DNA]</scope>
    <source>
        <strain evidence="8 11">L156.4</strain>
    </source>
</reference>
<evidence type="ECO:0000259" key="5">
    <source>
        <dbReference type="Pfam" id="PF02541"/>
    </source>
</evidence>
<evidence type="ECO:0000256" key="1">
    <source>
        <dbReference type="ARBA" id="ARBA00007125"/>
    </source>
</evidence>
<dbReference type="OMA" id="IGCVRMT"/>
<dbReference type="Proteomes" id="UP000552935">
    <property type="component" value="Unassembled WGS sequence"/>
</dbReference>
<proteinExistence type="inferred from homology"/>
<dbReference type="SUPFAM" id="SSF53067">
    <property type="entry name" value="Actin-like ATPase domain"/>
    <property type="match status" value="2"/>
</dbReference>
<dbReference type="GO" id="GO:0004309">
    <property type="term" value="F:exopolyphosphatase activity"/>
    <property type="evidence" value="ECO:0007669"/>
    <property type="project" value="UniProtKB-EC"/>
</dbReference>
<evidence type="ECO:0000313" key="13">
    <source>
        <dbReference type="Proteomes" id="UP000307517"/>
    </source>
</evidence>